<feature type="region of interest" description="Disordered" evidence="2">
    <location>
        <begin position="198"/>
        <end position="246"/>
    </location>
</feature>
<dbReference type="AlphaFoldDB" id="A0A3E2TI74"/>
<sequence length="246" mass="28898">MNFKMQDVKLDLGTTAFENMFLNTYVQMADGDALKVYLLVYKDLYNEGKVDIGKIKKQLSFTDEKFNECIEFWINMGMFRQKIDKSGKKYIEIVSLRQSYFGDNTKSSNEMSFDKASRKAIMFDNVERIIDRSLTPADITRIQETLSEYNQDPELVTEAFRQAKEGGNMDVKYVMGYLKSRRDQGTFTLNDLKIHEQRQKLKRQNSPRQYRKSSSTNQTSNSKNYAQKAREERFRRMLEAEDNSES</sequence>
<accession>A0A3E2TI74</accession>
<dbReference type="Gene3D" id="1.10.10.630">
    <property type="entry name" value="DnaD domain-like"/>
    <property type="match status" value="1"/>
</dbReference>
<dbReference type="NCBIfam" id="TIGR01446">
    <property type="entry name" value="DnaD_dom"/>
    <property type="match status" value="1"/>
</dbReference>
<keyword evidence="5" id="KW-1185">Reference proteome</keyword>
<gene>
    <name evidence="4" type="ORF">DXA39_04095</name>
</gene>
<dbReference type="EMBL" id="QVEU01000003">
    <property type="protein sequence ID" value="RGB76357.1"/>
    <property type="molecule type" value="Genomic_DNA"/>
</dbReference>
<dbReference type="InterPro" id="IPR034829">
    <property type="entry name" value="DnaD-like_sf"/>
</dbReference>
<proteinExistence type="inferred from homology"/>
<name>A0A3E2TI74_9FIRM</name>
<comment type="similarity">
    <text evidence="1">Belongs to the DnaB/DnaD family.</text>
</comment>
<reference evidence="4 5" key="1">
    <citation type="submission" date="2018-08" db="EMBL/GenBank/DDBJ databases">
        <title>A genome reference for cultivated species of the human gut microbiota.</title>
        <authorList>
            <person name="Zou Y."/>
            <person name="Xue W."/>
            <person name="Luo G."/>
        </authorList>
    </citation>
    <scope>NUCLEOTIDE SEQUENCE [LARGE SCALE GENOMIC DNA]</scope>
    <source>
        <strain evidence="4 5">OF01-3</strain>
    </source>
</reference>
<dbReference type="Pfam" id="PF07261">
    <property type="entry name" value="DnaB_2"/>
    <property type="match status" value="1"/>
</dbReference>
<evidence type="ECO:0000313" key="5">
    <source>
        <dbReference type="Proteomes" id="UP000261011"/>
    </source>
</evidence>
<dbReference type="InterPro" id="IPR006343">
    <property type="entry name" value="DnaB/C_C"/>
</dbReference>
<feature type="compositionally biased region" description="Basic and acidic residues" evidence="2">
    <location>
        <begin position="228"/>
        <end position="239"/>
    </location>
</feature>
<feature type="domain" description="DnaB/C C-terminal" evidence="3">
    <location>
        <begin position="123"/>
        <end position="195"/>
    </location>
</feature>
<dbReference type="RefSeq" id="WP_117521253.1">
    <property type="nucleotide sequence ID" value="NZ_QVEU01000003.1"/>
</dbReference>
<feature type="compositionally biased region" description="Low complexity" evidence="2">
    <location>
        <begin position="212"/>
        <end position="224"/>
    </location>
</feature>
<dbReference type="SUPFAM" id="SSF158499">
    <property type="entry name" value="DnaD domain-like"/>
    <property type="match status" value="1"/>
</dbReference>
<dbReference type="Proteomes" id="UP000261011">
    <property type="component" value="Unassembled WGS sequence"/>
</dbReference>
<evidence type="ECO:0000259" key="3">
    <source>
        <dbReference type="Pfam" id="PF07261"/>
    </source>
</evidence>
<evidence type="ECO:0000313" key="4">
    <source>
        <dbReference type="EMBL" id="RGB76357.1"/>
    </source>
</evidence>
<evidence type="ECO:0000256" key="2">
    <source>
        <dbReference type="SAM" id="MobiDB-lite"/>
    </source>
</evidence>
<comment type="caution">
    <text evidence="4">The sequence shown here is derived from an EMBL/GenBank/DDBJ whole genome shotgun (WGS) entry which is preliminary data.</text>
</comment>
<evidence type="ECO:0000256" key="1">
    <source>
        <dbReference type="ARBA" id="ARBA00093462"/>
    </source>
</evidence>
<feature type="compositionally biased region" description="Basic residues" evidence="2">
    <location>
        <begin position="200"/>
        <end position="211"/>
    </location>
</feature>
<organism evidence="4 5">
    <name type="scientific">Anaerococcus nagyae</name>
    <dbReference type="NCBI Taxonomy" id="1755241"/>
    <lineage>
        <taxon>Bacteria</taxon>
        <taxon>Bacillati</taxon>
        <taxon>Bacillota</taxon>
        <taxon>Tissierellia</taxon>
        <taxon>Tissierellales</taxon>
        <taxon>Peptoniphilaceae</taxon>
        <taxon>Anaerococcus</taxon>
    </lineage>
</organism>
<protein>
    <submittedName>
        <fullName evidence="4">DnaD domain protein</fullName>
    </submittedName>
</protein>
<dbReference type="OrthoDB" id="1652900at2"/>